<evidence type="ECO:0000313" key="1">
    <source>
        <dbReference type="EMBL" id="MPL55485.1"/>
    </source>
</evidence>
<name>A0A644SLG8_9ZZZZ</name>
<organism evidence="1">
    <name type="scientific">bioreactor metagenome</name>
    <dbReference type="NCBI Taxonomy" id="1076179"/>
    <lineage>
        <taxon>unclassified sequences</taxon>
        <taxon>metagenomes</taxon>
        <taxon>ecological metagenomes</taxon>
    </lineage>
</organism>
<sequence>MKKIAYIELDTHAEIALNFMELMNDSTSFSVDYYFSEKILRFFGFAQNDKLPENIKKATPENLIQQLSTDNYQLIIIGTAHRYFNVFEKVAEKFNTSIICHNLNFVKASKLDLLSSIFKEDFQFRLKLLLKEGLLRKSEVYQKAKNLLVLDQTLKCNVILNEAQHNQIKSETLNEDYERSSEKSFTFLPIFYTKFLEKPKNETYTIVVPGEVSQKRRDYFELIIKLFNQHLEKNINLILLGKARGKELFFVKDVEEQLFENISIKYFTEKVPQDVFDDYMQKADILWCPIQQETEFFSQKEIYGFTKMSGNIGDAIKFGKLAIFPENYPSKYSFIVPEKGGLEDFLFTKKDVDFSQFSKEKVLQELEKTIFALL</sequence>
<accession>A0A644SLG8</accession>
<evidence type="ECO:0008006" key="2">
    <source>
        <dbReference type="Google" id="ProtNLM"/>
    </source>
</evidence>
<dbReference type="AlphaFoldDB" id="A0A644SLG8"/>
<proteinExistence type="predicted"/>
<reference evidence="1" key="1">
    <citation type="submission" date="2019-08" db="EMBL/GenBank/DDBJ databases">
        <authorList>
            <person name="Kucharzyk K."/>
            <person name="Murdoch R.W."/>
            <person name="Higgins S."/>
            <person name="Loffler F."/>
        </authorList>
    </citation>
    <scope>NUCLEOTIDE SEQUENCE</scope>
</reference>
<gene>
    <name evidence="1" type="ORF">SDC9_00961</name>
</gene>
<dbReference type="EMBL" id="VSSQ01000002">
    <property type="protein sequence ID" value="MPL55485.1"/>
    <property type="molecule type" value="Genomic_DNA"/>
</dbReference>
<comment type="caution">
    <text evidence="1">The sequence shown here is derived from an EMBL/GenBank/DDBJ whole genome shotgun (WGS) entry which is preliminary data.</text>
</comment>
<protein>
    <recommendedName>
        <fullName evidence="2">Glycosyl transferase family 1 domain-containing protein</fullName>
    </recommendedName>
</protein>
<dbReference type="Gene3D" id="3.40.50.2000">
    <property type="entry name" value="Glycogen Phosphorylase B"/>
    <property type="match status" value="1"/>
</dbReference>